<dbReference type="RefSeq" id="WP_122899789.1">
    <property type="nucleotide sequence ID" value="NZ_RHIB01000002.1"/>
</dbReference>
<dbReference type="Pfam" id="PF20181">
    <property type="entry name" value="DUF6544"/>
    <property type="match status" value="1"/>
</dbReference>
<dbReference type="Proteomes" id="UP000278746">
    <property type="component" value="Unassembled WGS sequence"/>
</dbReference>
<dbReference type="AlphaFoldDB" id="A0A3M7TR13"/>
<gene>
    <name evidence="2" type="ORF">EBO34_14535</name>
</gene>
<proteinExistence type="predicted"/>
<reference evidence="2 3" key="1">
    <citation type="submission" date="2018-10" db="EMBL/GenBank/DDBJ databases">
        <title>Bacillus Keqinensis sp. nov., a moderately halophilic bacterium isolated from a saline-alkaline lake.</title>
        <authorList>
            <person name="Wang H."/>
        </authorList>
    </citation>
    <scope>NUCLEOTIDE SEQUENCE [LARGE SCALE GENOMIC DNA]</scope>
    <source>
        <strain evidence="2 3">KQ-3</strain>
    </source>
</reference>
<feature type="transmembrane region" description="Helical" evidence="1">
    <location>
        <begin position="12"/>
        <end position="32"/>
    </location>
</feature>
<dbReference type="EMBL" id="RHIB01000002">
    <property type="protein sequence ID" value="RNA67915.1"/>
    <property type="molecule type" value="Genomic_DNA"/>
</dbReference>
<evidence type="ECO:0000256" key="1">
    <source>
        <dbReference type="SAM" id="Phobius"/>
    </source>
</evidence>
<dbReference type="InterPro" id="IPR046674">
    <property type="entry name" value="DUF6544"/>
</dbReference>
<name>A0A3M7TR13_9BACI</name>
<keyword evidence="1" id="KW-0812">Transmembrane</keyword>
<evidence type="ECO:0000313" key="3">
    <source>
        <dbReference type="Proteomes" id="UP000278746"/>
    </source>
</evidence>
<protein>
    <submittedName>
        <fullName evidence="2">Uncharacterized protein</fullName>
    </submittedName>
</protein>
<comment type="caution">
    <text evidence="2">The sequence shown here is derived from an EMBL/GenBank/DDBJ whole genome shotgun (WGS) entry which is preliminary data.</text>
</comment>
<sequence>MLEQILSDIVVSFIVVAVLFLGVLLISNWVFLNRFREDVLYLKKGQDEAGEKKVEELPKALVTYLSKVNIASQMDLKQAFITYEGFHRGKQKGPLVPVKGEQFFLTDRPAYMWMGFSKLNPVIRMSSLEKLKPEEGSSFTRLWSVFPVNKASGPQVIKNHRFRYAAEMAWFPQSFVHNNSLIWTESGEREVKGEFDGVEPLSYTLTFNEEGLIEQVQAEERVRDGQKERWTVHYSNYKANQDNVLVPYRVDTFWNTANGDVHDSRIFLKTVHYE</sequence>
<evidence type="ECO:0000313" key="2">
    <source>
        <dbReference type="EMBL" id="RNA67915.1"/>
    </source>
</evidence>
<organism evidence="2 3">
    <name type="scientific">Alteribacter keqinensis</name>
    <dbReference type="NCBI Taxonomy" id="2483800"/>
    <lineage>
        <taxon>Bacteria</taxon>
        <taxon>Bacillati</taxon>
        <taxon>Bacillota</taxon>
        <taxon>Bacilli</taxon>
        <taxon>Bacillales</taxon>
        <taxon>Bacillaceae</taxon>
        <taxon>Alteribacter</taxon>
    </lineage>
</organism>
<dbReference type="OrthoDB" id="9786534at2"/>
<keyword evidence="3" id="KW-1185">Reference proteome</keyword>
<accession>A0A3M7TR13</accession>
<keyword evidence="1" id="KW-0472">Membrane</keyword>
<keyword evidence="1" id="KW-1133">Transmembrane helix</keyword>